<dbReference type="InterPro" id="IPR003593">
    <property type="entry name" value="AAA+_ATPase"/>
</dbReference>
<dbReference type="PANTHER" id="PTHR42939:SF1">
    <property type="entry name" value="ABC TRANSPORTER ATP-BINDING PROTEIN ALBC-RELATED"/>
    <property type="match status" value="1"/>
</dbReference>
<evidence type="ECO:0000313" key="5">
    <source>
        <dbReference type="EMBL" id="PMP71923.1"/>
    </source>
</evidence>
<sequence length="235" mass="26800">MNSSLITVDQLKKKYGENEALKGVSFSLAEGDFLSIFGPNGAGKSTLLKLLSAQTRPSGGKIYYGETEIKDLTDDFRTKFGVISHLPFLYDSLSAYDNLKFYAKLYGVENIDFRIKEILDIVELTHRKNDLVRNFSRGMLQRLSIGRALIHNPDIIFLDEPYTGLDQHASNILTRILKELFAHRKTILMVTHNLAKGYELSSKLAIIRRGEMVFFKDKDDVNDYEFEDIYISLVS</sequence>
<organism evidence="5 6">
    <name type="scientific">Calditerrivibrio nitroreducens</name>
    <dbReference type="NCBI Taxonomy" id="477976"/>
    <lineage>
        <taxon>Bacteria</taxon>
        <taxon>Pseudomonadati</taxon>
        <taxon>Deferribacterota</taxon>
        <taxon>Deferribacteres</taxon>
        <taxon>Deferribacterales</taxon>
        <taxon>Calditerrivibrionaceae</taxon>
    </lineage>
</organism>
<dbReference type="Pfam" id="PF00005">
    <property type="entry name" value="ABC_tran"/>
    <property type="match status" value="1"/>
</dbReference>
<dbReference type="PROSITE" id="PS50893">
    <property type="entry name" value="ABC_TRANSPORTER_2"/>
    <property type="match status" value="1"/>
</dbReference>
<dbReference type="Proteomes" id="UP000242881">
    <property type="component" value="Unassembled WGS sequence"/>
</dbReference>
<dbReference type="GO" id="GO:0005524">
    <property type="term" value="F:ATP binding"/>
    <property type="evidence" value="ECO:0007669"/>
    <property type="project" value="UniProtKB-KW"/>
</dbReference>
<protein>
    <submittedName>
        <fullName evidence="5">Sodium ABC transporter ATP-binding protein</fullName>
    </submittedName>
</protein>
<reference evidence="5 6" key="1">
    <citation type="submission" date="2018-01" db="EMBL/GenBank/DDBJ databases">
        <title>Metagenomic assembled genomes from two thermal pools in the Uzon Caldera, Kamchatka, Russia.</title>
        <authorList>
            <person name="Wilkins L."/>
            <person name="Ettinger C."/>
        </authorList>
    </citation>
    <scope>NUCLEOTIDE SEQUENCE [LARGE SCALE GENOMIC DNA]</scope>
    <source>
        <strain evidence="5">ZAV-05</strain>
    </source>
</reference>
<comment type="caution">
    <text evidence="5">The sequence shown here is derived from an EMBL/GenBank/DDBJ whole genome shotgun (WGS) entry which is preliminary data.</text>
</comment>
<evidence type="ECO:0000256" key="2">
    <source>
        <dbReference type="ARBA" id="ARBA00022741"/>
    </source>
</evidence>
<dbReference type="Gene3D" id="3.40.50.300">
    <property type="entry name" value="P-loop containing nucleotide triphosphate hydrolases"/>
    <property type="match status" value="1"/>
</dbReference>
<keyword evidence="1" id="KW-0813">Transport</keyword>
<dbReference type="SMART" id="SM00382">
    <property type="entry name" value="AAA"/>
    <property type="match status" value="1"/>
</dbReference>
<dbReference type="RefSeq" id="WP_424606126.1">
    <property type="nucleotide sequence ID" value="NZ_JBNAVA010000011.1"/>
</dbReference>
<dbReference type="AlphaFoldDB" id="A0A2J6WNE1"/>
<evidence type="ECO:0000313" key="6">
    <source>
        <dbReference type="Proteomes" id="UP000242881"/>
    </source>
</evidence>
<gene>
    <name evidence="5" type="ORF">C0187_02900</name>
</gene>
<evidence type="ECO:0000256" key="3">
    <source>
        <dbReference type="ARBA" id="ARBA00022840"/>
    </source>
</evidence>
<dbReference type="SUPFAM" id="SSF52540">
    <property type="entry name" value="P-loop containing nucleoside triphosphate hydrolases"/>
    <property type="match status" value="1"/>
</dbReference>
<dbReference type="PANTHER" id="PTHR42939">
    <property type="entry name" value="ABC TRANSPORTER ATP-BINDING PROTEIN ALBC-RELATED"/>
    <property type="match status" value="1"/>
</dbReference>
<name>A0A2J6WNE1_9BACT</name>
<keyword evidence="3 5" id="KW-0067">ATP-binding</keyword>
<evidence type="ECO:0000259" key="4">
    <source>
        <dbReference type="PROSITE" id="PS50893"/>
    </source>
</evidence>
<dbReference type="EMBL" id="PNIN01000032">
    <property type="protein sequence ID" value="PMP71923.1"/>
    <property type="molecule type" value="Genomic_DNA"/>
</dbReference>
<proteinExistence type="predicted"/>
<dbReference type="InterPro" id="IPR051782">
    <property type="entry name" value="ABC_Transporter_VariousFunc"/>
</dbReference>
<evidence type="ECO:0000256" key="1">
    <source>
        <dbReference type="ARBA" id="ARBA00022448"/>
    </source>
</evidence>
<keyword evidence="2" id="KW-0547">Nucleotide-binding</keyword>
<dbReference type="InterPro" id="IPR003439">
    <property type="entry name" value="ABC_transporter-like_ATP-bd"/>
</dbReference>
<accession>A0A2J6WNE1</accession>
<dbReference type="GO" id="GO:0016887">
    <property type="term" value="F:ATP hydrolysis activity"/>
    <property type="evidence" value="ECO:0007669"/>
    <property type="project" value="InterPro"/>
</dbReference>
<dbReference type="InterPro" id="IPR027417">
    <property type="entry name" value="P-loop_NTPase"/>
</dbReference>
<feature type="domain" description="ABC transporter" evidence="4">
    <location>
        <begin position="6"/>
        <end position="234"/>
    </location>
</feature>